<dbReference type="PATRIC" id="fig|992028.3.peg.1404"/>
<evidence type="ECO:0000313" key="2">
    <source>
        <dbReference type="Proteomes" id="UP000003026"/>
    </source>
</evidence>
<dbReference type="GO" id="GO:0009036">
    <property type="term" value="F:type II site-specific deoxyribonuclease activity"/>
    <property type="evidence" value="ECO:0007669"/>
    <property type="project" value="UniProtKB-EC"/>
</dbReference>
<dbReference type="Proteomes" id="UP000003026">
    <property type="component" value="Unassembled WGS sequence"/>
</dbReference>
<dbReference type="InterPro" id="IPR007979">
    <property type="entry name" value="NlaIII/ICEA1"/>
</dbReference>
<proteinExistence type="predicted"/>
<protein>
    <submittedName>
        <fullName evidence="1">Type ii restriction enzyme nlaIII</fullName>
        <ecNumber evidence="1">3.1.21.4</ecNumber>
    </submittedName>
</protein>
<dbReference type="AlphaFoldDB" id="J0J6L5"/>
<sequence>MSKSKKELFLELAQPDENGVSRWVSVTEFVGKYQGLQLSNGGSWCRNNSSLAKEFNLEFDKGQTLGNSIDRIRLNGYNTECVFNQSIRQDIKNHYKQQCCVMCGVCGNSENTQIEVDHKDSRKDDLRVSDLSTQTFDDFQALCKLVMIRNARFVKNAKKVAIDLMQEKFLAIIILSTMGRLNMMAVWVAINMTPYNTGKLVMIGYIMKGIKKVIMRGIKMDTIKKLLYGGCNELHRL</sequence>
<keyword evidence="1" id="KW-0378">Hydrolase</keyword>
<dbReference type="EC" id="3.1.21.4" evidence="1"/>
<name>J0J6L5_HELPX</name>
<evidence type="ECO:0000313" key="1">
    <source>
        <dbReference type="EMBL" id="EJB33580.1"/>
    </source>
</evidence>
<reference evidence="1 2" key="1">
    <citation type="submission" date="2012-04" db="EMBL/GenBank/DDBJ databases">
        <title>Genome sequence of Helicobacter pylori NQ4044.</title>
        <authorList>
            <person name="Blanchard T.G."/>
            <person name="Czinn S.J."/>
            <person name="McCracken C."/>
            <person name="Abolude K."/>
            <person name="Maroo A."/>
            <person name="Santana-Cruz I."/>
            <person name="Tallon L.J."/>
            <person name="Ficke F.W.F."/>
        </authorList>
    </citation>
    <scope>NUCLEOTIDE SEQUENCE [LARGE SCALE GENOMIC DNA]</scope>
    <source>
        <strain evidence="1 2">NQ4044</strain>
    </source>
</reference>
<organism evidence="1 2">
    <name type="scientific">Helicobacter pylori NQ4044</name>
    <dbReference type="NCBI Taxonomy" id="992028"/>
    <lineage>
        <taxon>Bacteria</taxon>
        <taxon>Pseudomonadati</taxon>
        <taxon>Campylobacterota</taxon>
        <taxon>Epsilonproteobacteria</taxon>
        <taxon>Campylobacterales</taxon>
        <taxon>Helicobacteraceae</taxon>
        <taxon>Helicobacter</taxon>
    </lineage>
</organism>
<dbReference type="Pfam" id="PF05315">
    <property type="entry name" value="ICEA"/>
    <property type="match status" value="1"/>
</dbReference>
<comment type="caution">
    <text evidence="1">The sequence shown here is derived from an EMBL/GenBank/DDBJ whole genome shotgun (WGS) entry which is preliminary data.</text>
</comment>
<accession>J0J6L5</accession>
<dbReference type="EMBL" id="AKNW01000014">
    <property type="protein sequence ID" value="EJB33580.1"/>
    <property type="molecule type" value="Genomic_DNA"/>
</dbReference>
<gene>
    <name evidence="1" type="primary">nlaIIIR</name>
    <name evidence="1" type="ORF">HPNQ4044_1452</name>
</gene>